<keyword evidence="1" id="KW-0732">Signal</keyword>
<sequence length="892" mass="102483">MPKNHLLLLIFLCFLNAVAQNRKLQGTVTDTLHNPLDYANVMAVPQTENGKMQFTPTDEKGKYILELDARVAYAITVNNFGYQPQTITINPNDNITQANFKLVAEANMLDEIVIDYDYQPIVIKKDTIIYNLNSFVNGNERKLKDALEKLPGVEVKDNGDVTVQGKKVTQLQVEGKSFFGGGTKLAVENIPADAVDKVEVIDNFVEVDFLKKVSSSEDLAMNIKLKENKKKFVFGDIEAGAEIANDNEFYIGNAALFYYSPKTTVNLIADANTVGKRIFSYSDLVRFEGGISSFLPGGRKSLSDLSKFSSENKDVKQNKAQFVAASLQQAISKKVDVTTFLVFSKVFLNRLTETNTEYIQPDANALFETRSSESNDKNTIGLWNTKLDWKPNKKNRVFYNFNLKLGSENLNNHLETFNSFSPNDFSIRQSVNETNFKQFFEWHQDVSKNFLSTFVLNHTYNFNKPKNTWLSSNPFLESYLPIQSADETIVEQVISNKEQVIDLLLKNYWIINQLNHLYVNIGNSFTTSNYNSNVQQQINSDQWYDFKPTGYFNVLHYKLNDFYVGLEYKFYIGKLINTPGLYWHQYKADINQATTNQISKGAWLPQWLSEYEFGRGKKFRFNYNMQTAFATAAQLAEGKMITSYNAVYQGNALQSNEKYHNMHASLNKFSMLHGLSYFLNANYVKKENARRNEIAYDGINRFTTTVLTNLPEQRAGFFGSVSKVIHDVRFEVNTSLSWSEYYQNIDGIYNQYNRNSQAFTGQVRTLFDKHLPRIKASYTRSFNQINGQQKTSYKTDNYSVSADYRFLKHLVVDASYVKFVNYSAFASNSDYNILNASLRYQKKDNPWIFEIQGQNLLGNSKKVQNTITDYYISETTFYVLPRMVMLIARYKL</sequence>
<dbReference type="Pfam" id="PF13715">
    <property type="entry name" value="CarbopepD_reg_2"/>
    <property type="match status" value="1"/>
</dbReference>
<dbReference type="SUPFAM" id="SSF49464">
    <property type="entry name" value="Carboxypeptidase regulatory domain-like"/>
    <property type="match status" value="1"/>
</dbReference>
<organism evidence="2 3">
    <name type="scientific">Flavobacterium agricola</name>
    <dbReference type="NCBI Taxonomy" id="2870839"/>
    <lineage>
        <taxon>Bacteria</taxon>
        <taxon>Pseudomonadati</taxon>
        <taxon>Bacteroidota</taxon>
        <taxon>Flavobacteriia</taxon>
        <taxon>Flavobacteriales</taxon>
        <taxon>Flavobacteriaceae</taxon>
        <taxon>Flavobacterium</taxon>
    </lineage>
</organism>
<dbReference type="RefSeq" id="WP_264432905.1">
    <property type="nucleotide sequence ID" value="NZ_CP081495.1"/>
</dbReference>
<keyword evidence="3" id="KW-1185">Reference proteome</keyword>
<dbReference type="SUPFAM" id="SSF56935">
    <property type="entry name" value="Porins"/>
    <property type="match status" value="1"/>
</dbReference>
<gene>
    <name evidence="2" type="ORF">K5I29_09800</name>
</gene>
<feature type="signal peptide" evidence="1">
    <location>
        <begin position="1"/>
        <end position="19"/>
    </location>
</feature>
<protein>
    <submittedName>
        <fullName evidence="2">Carboxypeptidase-like regulatory domain-containing protein</fullName>
    </submittedName>
</protein>
<evidence type="ECO:0000313" key="2">
    <source>
        <dbReference type="EMBL" id="UYW00795.1"/>
    </source>
</evidence>
<name>A0ABY6LZC1_9FLAO</name>
<evidence type="ECO:0000313" key="3">
    <source>
        <dbReference type="Proteomes" id="UP001163328"/>
    </source>
</evidence>
<feature type="chain" id="PRO_5045386583" evidence="1">
    <location>
        <begin position="20"/>
        <end position="892"/>
    </location>
</feature>
<dbReference type="Proteomes" id="UP001163328">
    <property type="component" value="Chromosome"/>
</dbReference>
<accession>A0ABY6LZC1</accession>
<evidence type="ECO:0000256" key="1">
    <source>
        <dbReference type="SAM" id="SignalP"/>
    </source>
</evidence>
<dbReference type="InterPro" id="IPR008969">
    <property type="entry name" value="CarboxyPept-like_regulatory"/>
</dbReference>
<reference evidence="2" key="1">
    <citation type="submission" date="2021-08" db="EMBL/GenBank/DDBJ databases">
        <title>Flavobacterium sp. strain CC-SYL302.</title>
        <authorList>
            <person name="Lin S.-Y."/>
            <person name="Lee T.-H."/>
            <person name="Young C.-C."/>
        </authorList>
    </citation>
    <scope>NUCLEOTIDE SEQUENCE</scope>
    <source>
        <strain evidence="2">CC-SYL302</strain>
    </source>
</reference>
<dbReference type="EMBL" id="CP081495">
    <property type="protein sequence ID" value="UYW00795.1"/>
    <property type="molecule type" value="Genomic_DNA"/>
</dbReference>
<dbReference type="Gene3D" id="2.60.40.1120">
    <property type="entry name" value="Carboxypeptidase-like, regulatory domain"/>
    <property type="match status" value="1"/>
</dbReference>
<proteinExistence type="predicted"/>